<sequence length="42" mass="4930">MNGTIHFSHKRACRPSISQTARQHLLQKFNRPALKEKQYGIH</sequence>
<evidence type="ECO:0000313" key="2">
    <source>
        <dbReference type="Proteomes" id="UP000075288"/>
    </source>
</evidence>
<dbReference type="PATRIC" id="fig|1398.26.peg.2688"/>
<reference evidence="1 2" key="1">
    <citation type="submission" date="2016-01" db="EMBL/GenBank/DDBJ databases">
        <title>Genome Sequences of Twelve Sporeforming Bacillus Species Isolated from Foods.</title>
        <authorList>
            <person name="Berendsen E.M."/>
            <person name="Wells-Bennik M.H."/>
            <person name="Krawcyk A.O."/>
            <person name="De Jong A."/>
            <person name="Holsappel S."/>
            <person name="Eijlander R.T."/>
            <person name="Kuipers O.P."/>
        </authorList>
    </citation>
    <scope>NUCLEOTIDE SEQUENCE [LARGE SCALE GENOMIC DNA]</scope>
    <source>
        <strain evidence="1 2">B4098</strain>
    </source>
</reference>
<proteinExistence type="predicted"/>
<name>A0A150K357_HEYCO</name>
<protein>
    <submittedName>
        <fullName evidence="1">Uncharacterized protein</fullName>
    </submittedName>
</protein>
<accession>A0A150K357</accession>
<organism evidence="1 2">
    <name type="scientific">Heyndrickxia coagulans</name>
    <name type="common">Weizmannia coagulans</name>
    <dbReference type="NCBI Taxonomy" id="1398"/>
    <lineage>
        <taxon>Bacteria</taxon>
        <taxon>Bacillati</taxon>
        <taxon>Bacillota</taxon>
        <taxon>Bacilli</taxon>
        <taxon>Bacillales</taxon>
        <taxon>Bacillaceae</taxon>
        <taxon>Heyndrickxia</taxon>
    </lineage>
</organism>
<dbReference type="AlphaFoldDB" id="A0A150K357"/>
<dbReference type="EMBL" id="LQYG01000040">
    <property type="protein sequence ID" value="KYC63344.1"/>
    <property type="molecule type" value="Genomic_DNA"/>
</dbReference>
<evidence type="ECO:0000313" key="1">
    <source>
        <dbReference type="EMBL" id="KYC63344.1"/>
    </source>
</evidence>
<comment type="caution">
    <text evidence="1">The sequence shown here is derived from an EMBL/GenBank/DDBJ whole genome shotgun (WGS) entry which is preliminary data.</text>
</comment>
<gene>
    <name evidence="1" type="ORF">B4098_0688</name>
</gene>
<dbReference type="Proteomes" id="UP000075288">
    <property type="component" value="Unassembled WGS sequence"/>
</dbReference>